<protein>
    <submittedName>
        <fullName evidence="2">Uncharacterized protein</fullName>
    </submittedName>
</protein>
<sequence>MQIAKGWGWCHTGRAEGWYEWREEGEEEEDGEEDEEEEAWKEEEEEEGEREGKEGEGEEGEDEMGEFFKKEKLLSKKKKVLL</sequence>
<evidence type="ECO:0000313" key="2">
    <source>
        <dbReference type="EMBL" id="CEM44500.1"/>
    </source>
</evidence>
<feature type="region of interest" description="Disordered" evidence="1">
    <location>
        <begin position="19"/>
        <end position="68"/>
    </location>
</feature>
<dbReference type="VEuPathDB" id="CryptoDB:Cvel_1120"/>
<dbReference type="AlphaFoldDB" id="A0A0G4HJU5"/>
<feature type="compositionally biased region" description="Acidic residues" evidence="1">
    <location>
        <begin position="23"/>
        <end position="49"/>
    </location>
</feature>
<dbReference type="EMBL" id="CDMZ01002938">
    <property type="protein sequence ID" value="CEM44500.1"/>
    <property type="molecule type" value="Genomic_DNA"/>
</dbReference>
<proteinExistence type="predicted"/>
<name>A0A0G4HJU5_9ALVE</name>
<evidence type="ECO:0000256" key="1">
    <source>
        <dbReference type="SAM" id="MobiDB-lite"/>
    </source>
</evidence>
<reference evidence="2" key="1">
    <citation type="submission" date="2014-11" db="EMBL/GenBank/DDBJ databases">
        <authorList>
            <person name="Otto D Thomas"/>
            <person name="Naeem Raeece"/>
        </authorList>
    </citation>
    <scope>NUCLEOTIDE SEQUENCE</scope>
</reference>
<organism evidence="2">
    <name type="scientific">Chromera velia CCMP2878</name>
    <dbReference type="NCBI Taxonomy" id="1169474"/>
    <lineage>
        <taxon>Eukaryota</taxon>
        <taxon>Sar</taxon>
        <taxon>Alveolata</taxon>
        <taxon>Colpodellida</taxon>
        <taxon>Chromeraceae</taxon>
        <taxon>Chromera</taxon>
    </lineage>
</organism>
<accession>A0A0G4HJU5</accession>
<gene>
    <name evidence="2" type="ORF">Cvel_1120</name>
</gene>
<feature type="compositionally biased region" description="Acidic residues" evidence="1">
    <location>
        <begin position="56"/>
        <end position="65"/>
    </location>
</feature>